<protein>
    <submittedName>
        <fullName evidence="1">Uncharacterized protein</fullName>
    </submittedName>
</protein>
<evidence type="ECO:0000313" key="1">
    <source>
        <dbReference type="EMBL" id="JAE14240.1"/>
    </source>
</evidence>
<reference evidence="1" key="1">
    <citation type="submission" date="2014-09" db="EMBL/GenBank/DDBJ databases">
        <authorList>
            <person name="Magalhaes I.L.F."/>
            <person name="Oliveira U."/>
            <person name="Santos F.R."/>
            <person name="Vidigal T.H.D.A."/>
            <person name="Brescovit A.D."/>
            <person name="Santos A.J."/>
        </authorList>
    </citation>
    <scope>NUCLEOTIDE SEQUENCE</scope>
    <source>
        <tissue evidence="1">Shoot tissue taken approximately 20 cm above the soil surface</tissue>
    </source>
</reference>
<dbReference type="EMBL" id="GBRH01183656">
    <property type="protein sequence ID" value="JAE14240.1"/>
    <property type="molecule type" value="Transcribed_RNA"/>
</dbReference>
<dbReference type="AlphaFoldDB" id="A0A0A9FN50"/>
<sequence>MLPPLPLKVRSLGEPLTTPAQCDPLFAMADDRSAR</sequence>
<reference evidence="1" key="2">
    <citation type="journal article" date="2015" name="Data Brief">
        <title>Shoot transcriptome of the giant reed, Arundo donax.</title>
        <authorList>
            <person name="Barrero R.A."/>
            <person name="Guerrero F.D."/>
            <person name="Moolhuijzen P."/>
            <person name="Goolsby J.A."/>
            <person name="Tidwell J."/>
            <person name="Bellgard S.E."/>
            <person name="Bellgard M.I."/>
        </authorList>
    </citation>
    <scope>NUCLEOTIDE SEQUENCE</scope>
    <source>
        <tissue evidence="1">Shoot tissue taken approximately 20 cm above the soil surface</tissue>
    </source>
</reference>
<accession>A0A0A9FN50</accession>
<organism evidence="1">
    <name type="scientific">Arundo donax</name>
    <name type="common">Giant reed</name>
    <name type="synonym">Donax arundinaceus</name>
    <dbReference type="NCBI Taxonomy" id="35708"/>
    <lineage>
        <taxon>Eukaryota</taxon>
        <taxon>Viridiplantae</taxon>
        <taxon>Streptophyta</taxon>
        <taxon>Embryophyta</taxon>
        <taxon>Tracheophyta</taxon>
        <taxon>Spermatophyta</taxon>
        <taxon>Magnoliopsida</taxon>
        <taxon>Liliopsida</taxon>
        <taxon>Poales</taxon>
        <taxon>Poaceae</taxon>
        <taxon>PACMAD clade</taxon>
        <taxon>Arundinoideae</taxon>
        <taxon>Arundineae</taxon>
        <taxon>Arundo</taxon>
    </lineage>
</organism>
<name>A0A0A9FN50_ARUDO</name>
<proteinExistence type="predicted"/>